<dbReference type="PROSITE" id="PS00237">
    <property type="entry name" value="G_PROTEIN_RECEP_F1_1"/>
    <property type="match status" value="1"/>
</dbReference>
<evidence type="ECO:0000259" key="14">
    <source>
        <dbReference type="PROSITE" id="PS50262"/>
    </source>
</evidence>
<reference evidence="15" key="2">
    <citation type="submission" date="2025-08" db="UniProtKB">
        <authorList>
            <consortium name="Ensembl"/>
        </authorList>
    </citation>
    <scope>IDENTIFICATION</scope>
</reference>
<evidence type="ECO:0000256" key="7">
    <source>
        <dbReference type="ARBA" id="ARBA00023136"/>
    </source>
</evidence>
<dbReference type="GO" id="GO:0043005">
    <property type="term" value="C:neuron projection"/>
    <property type="evidence" value="ECO:0007669"/>
    <property type="project" value="UniProtKB-SubCell"/>
</dbReference>
<evidence type="ECO:0000256" key="5">
    <source>
        <dbReference type="ARBA" id="ARBA00022989"/>
    </source>
</evidence>
<evidence type="ECO:0000256" key="13">
    <source>
        <dbReference type="SAM" id="Phobius"/>
    </source>
</evidence>
<proteinExistence type="inferred from homology"/>
<feature type="transmembrane region" description="Helical" evidence="13">
    <location>
        <begin position="280"/>
        <end position="302"/>
    </location>
</feature>
<evidence type="ECO:0000256" key="10">
    <source>
        <dbReference type="ARBA" id="ARBA00023224"/>
    </source>
</evidence>
<dbReference type="STRING" id="7897.ENSLACP00000018581"/>
<dbReference type="InterPro" id="IPR000276">
    <property type="entry name" value="GPCR_Rhodpsn"/>
</dbReference>
<dbReference type="GO" id="GO:0004949">
    <property type="term" value="F:cannabinoid receptor activity"/>
    <property type="evidence" value="ECO:0007669"/>
    <property type="project" value="InterPro"/>
</dbReference>
<feature type="domain" description="G-protein coupled receptors family 1 profile" evidence="14">
    <location>
        <begin position="49"/>
        <end position="300"/>
    </location>
</feature>
<dbReference type="Proteomes" id="UP000008672">
    <property type="component" value="Unassembled WGS sequence"/>
</dbReference>
<sequence>MEVINGSIANMSHCGSNFMNMKFYMVLSNAQKKAIAALCLTIGPLTFLENMLVLSLIFTSAHLRRKPSYLFISSLAFADLLASVNFVYSFLDFHILGRKDTESIFLFKLGGVNAFFTASVCSLLLTAIDRYICIHKPSDYKTILTRRRAMVLLLGLWIVSITIAFLPLMGWNCCKLKSICSEIFPLVDQAYLTCWIIFIILLLVSIVCAYLHILCKAHKHAVYMERHQIHSRHGQARMRLDIKLAKTLVLVLAILITCWFPALSLMTYDVLATLGEGSRKVFAFCSVLCLLNSMVNPVVYALRSKEMRRALVNTFTRCKRRTSESTLDSEDPLKTTTVETISDLTLK</sequence>
<evidence type="ECO:0000256" key="4">
    <source>
        <dbReference type="ARBA" id="ARBA00022692"/>
    </source>
</evidence>
<feature type="transmembrane region" description="Helical" evidence="13">
    <location>
        <begin position="34"/>
        <end position="57"/>
    </location>
</feature>
<dbReference type="PANTHER" id="PTHR22750">
    <property type="entry name" value="G-PROTEIN COUPLED RECEPTOR"/>
    <property type="match status" value="1"/>
</dbReference>
<dbReference type="Gene3D" id="1.20.1070.10">
    <property type="entry name" value="Rhodopsin 7-helix transmembrane proteins"/>
    <property type="match status" value="1"/>
</dbReference>
<dbReference type="SMART" id="SM01381">
    <property type="entry name" value="7TM_GPCR_Srsx"/>
    <property type="match status" value="1"/>
</dbReference>
<dbReference type="HOGENOM" id="CLU_009579_7_0_1"/>
<dbReference type="InParanoid" id="H3B9L0"/>
<evidence type="ECO:0000256" key="9">
    <source>
        <dbReference type="ARBA" id="ARBA00023180"/>
    </source>
</evidence>
<keyword evidence="9" id="KW-0325">Glycoprotein</keyword>
<evidence type="ECO:0000256" key="12">
    <source>
        <dbReference type="RuleBase" id="RU000688"/>
    </source>
</evidence>
<dbReference type="AlphaFoldDB" id="H3B9L0"/>
<evidence type="ECO:0000256" key="1">
    <source>
        <dbReference type="ARBA" id="ARBA00004487"/>
    </source>
</evidence>
<feature type="transmembrane region" description="Helical" evidence="13">
    <location>
        <begin position="69"/>
        <end position="91"/>
    </location>
</feature>
<keyword evidence="3" id="KW-1003">Cell membrane</keyword>
<comment type="subcellular location">
    <subcellularLocation>
        <location evidence="2">Cell membrane</location>
        <topology evidence="2">Multi-pass membrane protein</topology>
    </subcellularLocation>
    <subcellularLocation>
        <location evidence="1">Cell projection</location>
        <location evidence="1">Neuron projection</location>
    </subcellularLocation>
</comment>
<reference evidence="15" key="3">
    <citation type="submission" date="2025-09" db="UniProtKB">
        <authorList>
            <consortium name="Ensembl"/>
        </authorList>
    </citation>
    <scope>IDENTIFICATION</scope>
</reference>
<evidence type="ECO:0000256" key="3">
    <source>
        <dbReference type="ARBA" id="ARBA00022475"/>
    </source>
</evidence>
<feature type="transmembrane region" description="Helical" evidence="13">
    <location>
        <begin position="247"/>
        <end position="268"/>
    </location>
</feature>
<evidence type="ECO:0000313" key="16">
    <source>
        <dbReference type="Proteomes" id="UP000008672"/>
    </source>
</evidence>
<evidence type="ECO:0000256" key="11">
    <source>
        <dbReference type="ARBA" id="ARBA00023273"/>
    </source>
</evidence>
<dbReference type="Pfam" id="PF00001">
    <property type="entry name" value="7tm_1"/>
    <property type="match status" value="1"/>
</dbReference>
<dbReference type="GeneTree" id="ENSGT01140000282530"/>
<dbReference type="PRINTS" id="PR00237">
    <property type="entry name" value="GPCRRHODOPSN"/>
</dbReference>
<comment type="similarity">
    <text evidence="12">Belongs to the G-protein coupled receptor 1 family.</text>
</comment>
<dbReference type="PROSITE" id="PS50262">
    <property type="entry name" value="G_PROTEIN_RECEP_F1_2"/>
    <property type="match status" value="1"/>
</dbReference>
<feature type="transmembrane region" description="Helical" evidence="13">
    <location>
        <begin position="149"/>
        <end position="170"/>
    </location>
</feature>
<keyword evidence="10 12" id="KW-0807">Transducer</keyword>
<feature type="transmembrane region" description="Helical" evidence="13">
    <location>
        <begin position="103"/>
        <end position="128"/>
    </location>
</feature>
<dbReference type="eggNOG" id="KOG3656">
    <property type="taxonomic scope" value="Eukaryota"/>
</dbReference>
<organism evidence="15 16">
    <name type="scientific">Latimeria chalumnae</name>
    <name type="common">Coelacanth</name>
    <dbReference type="NCBI Taxonomy" id="7897"/>
    <lineage>
        <taxon>Eukaryota</taxon>
        <taxon>Metazoa</taxon>
        <taxon>Chordata</taxon>
        <taxon>Craniata</taxon>
        <taxon>Vertebrata</taxon>
        <taxon>Euteleostomi</taxon>
        <taxon>Coelacanthiformes</taxon>
        <taxon>Coelacanthidae</taxon>
        <taxon>Latimeria</taxon>
    </lineage>
</organism>
<evidence type="ECO:0000256" key="8">
    <source>
        <dbReference type="ARBA" id="ARBA00023170"/>
    </source>
</evidence>
<dbReference type="SUPFAM" id="SSF81321">
    <property type="entry name" value="Family A G protein-coupled receptor-like"/>
    <property type="match status" value="1"/>
</dbReference>
<name>H3B9L0_LATCH</name>
<reference evidence="16" key="1">
    <citation type="submission" date="2011-08" db="EMBL/GenBank/DDBJ databases">
        <title>The draft genome of Latimeria chalumnae.</title>
        <authorList>
            <person name="Di Palma F."/>
            <person name="Alfoldi J."/>
            <person name="Johnson J."/>
            <person name="Berlin A."/>
            <person name="Gnerre S."/>
            <person name="Jaffe D."/>
            <person name="MacCallum I."/>
            <person name="Young S."/>
            <person name="Walker B.J."/>
            <person name="Lander E."/>
            <person name="Lindblad-Toh K."/>
        </authorList>
    </citation>
    <scope>NUCLEOTIDE SEQUENCE [LARGE SCALE GENOMIC DNA]</scope>
    <source>
        <strain evidence="16">Wild caught</strain>
    </source>
</reference>
<dbReference type="GO" id="GO:0005886">
    <property type="term" value="C:plasma membrane"/>
    <property type="evidence" value="ECO:0007669"/>
    <property type="project" value="UniProtKB-SubCell"/>
</dbReference>
<keyword evidence="11" id="KW-0966">Cell projection</keyword>
<keyword evidence="5 13" id="KW-1133">Transmembrane helix</keyword>
<evidence type="ECO:0000256" key="2">
    <source>
        <dbReference type="ARBA" id="ARBA00004651"/>
    </source>
</evidence>
<dbReference type="Ensembl" id="ENSLACT00000018714.1">
    <property type="protein sequence ID" value="ENSLACP00000018581.1"/>
    <property type="gene ID" value="ENSLACG00000016362.1"/>
</dbReference>
<keyword evidence="6 12" id="KW-0297">G-protein coupled receptor</keyword>
<feature type="transmembrane region" description="Helical" evidence="13">
    <location>
        <begin position="190"/>
        <end position="214"/>
    </location>
</feature>
<keyword evidence="4 12" id="KW-0812">Transmembrane</keyword>
<gene>
    <name evidence="15" type="primary">CNR2</name>
</gene>
<accession>H3B9L0</accession>
<evidence type="ECO:0000313" key="15">
    <source>
        <dbReference type="Ensembl" id="ENSLACP00000018581.1"/>
    </source>
</evidence>
<keyword evidence="8 12" id="KW-0675">Receptor</keyword>
<protein>
    <submittedName>
        <fullName evidence="15">Cannabinoid receptor 2</fullName>
    </submittedName>
</protein>
<dbReference type="PRINTS" id="PR00362">
    <property type="entry name" value="CANNABINOIDR"/>
</dbReference>
<dbReference type="OMA" id="AFDRYIC"/>
<dbReference type="InterPro" id="IPR002230">
    <property type="entry name" value="Cnbnoid_rcpt"/>
</dbReference>
<keyword evidence="16" id="KW-1185">Reference proteome</keyword>
<dbReference type="InterPro" id="IPR017452">
    <property type="entry name" value="GPCR_Rhodpsn_7TM"/>
</dbReference>
<evidence type="ECO:0000256" key="6">
    <source>
        <dbReference type="ARBA" id="ARBA00023040"/>
    </source>
</evidence>
<dbReference type="EMBL" id="AFYH01015519">
    <property type="status" value="NOT_ANNOTATED_CDS"/>
    <property type="molecule type" value="Genomic_DNA"/>
</dbReference>
<keyword evidence="7 13" id="KW-0472">Membrane</keyword>